<dbReference type="InterPro" id="IPR037401">
    <property type="entry name" value="SnoaL-like"/>
</dbReference>
<sequence length="121" mass="13247">MNDFDTLVQRYLDVWNETDADKRADLVAELWAPDGRYVDPIGSAVGHAEIGALVGAVQQQFDGMRFDLAGDVDAHHDQARFTWTLGPAGVEPLVVGFDVLERDPEGKVHTVLGFLDKVPTA</sequence>
<reference evidence="2" key="1">
    <citation type="journal article" date="2010" name="PLoS Genet.">
        <title>The genome of a pathogenic rhodococcus: cooptive virulence underpinned by key gene acquisitions.</title>
        <authorList>
            <person name="Letek M."/>
            <person name="Gonzalez P."/>
            <person name="Macarthur I."/>
            <person name="Rodriguez H."/>
            <person name="Freeman T.C."/>
            <person name="Valero-Rello A."/>
            <person name="Blanco M."/>
            <person name="Buckley T."/>
            <person name="Cherevach I."/>
            <person name="Fahey R."/>
            <person name="Hapeshi A."/>
            <person name="Holdstock J."/>
            <person name="Leadon D."/>
            <person name="Navas J."/>
            <person name="Ocampo A."/>
            <person name="Quail M.A."/>
            <person name="Sanders M."/>
            <person name="Scortti M.M."/>
            <person name="Prescott J.F."/>
            <person name="Fogarty U."/>
            <person name="Meijer W.G."/>
            <person name="Parkhill J."/>
            <person name="Bentley S.D."/>
            <person name="Vazquez-Boland J.A."/>
        </authorList>
    </citation>
    <scope>NUCLEOTIDE SEQUENCE [LARGE SCALE GENOMIC DNA]</scope>
    <source>
        <strain evidence="2 3">103S</strain>
    </source>
</reference>
<protein>
    <recommendedName>
        <fullName evidence="1">SnoaL-like domain-containing protein</fullName>
    </recommendedName>
</protein>
<dbReference type="Gene3D" id="3.10.450.50">
    <property type="match status" value="1"/>
</dbReference>
<dbReference type="SUPFAM" id="SSF54427">
    <property type="entry name" value="NTF2-like"/>
    <property type="match status" value="1"/>
</dbReference>
<dbReference type="RefSeq" id="WP_005514077.1">
    <property type="nucleotide sequence ID" value="NC_014659.1"/>
</dbReference>
<evidence type="ECO:0000313" key="2">
    <source>
        <dbReference type="EMBL" id="CBH47778.1"/>
    </source>
</evidence>
<dbReference type="KEGG" id="req:REQ_17080"/>
<accession>A0A3S5Y5H2</accession>
<dbReference type="EMBL" id="FN563149">
    <property type="protein sequence ID" value="CBH47778.1"/>
    <property type="molecule type" value="Genomic_DNA"/>
</dbReference>
<organism evidence="2">
    <name type="scientific">Rhodococcus hoagii (strain 103S)</name>
    <name type="common">Rhodococcus equi</name>
    <dbReference type="NCBI Taxonomy" id="685727"/>
    <lineage>
        <taxon>Bacteria</taxon>
        <taxon>Bacillati</taxon>
        <taxon>Actinomycetota</taxon>
        <taxon>Actinomycetes</taxon>
        <taxon>Mycobacteriales</taxon>
        <taxon>Nocardiaceae</taxon>
        <taxon>Prescottella</taxon>
    </lineage>
</organism>
<gene>
    <name evidence="2" type="ordered locus">REQ_17080</name>
</gene>
<evidence type="ECO:0000313" key="3">
    <source>
        <dbReference type="Proteomes" id="UP000006892"/>
    </source>
</evidence>
<dbReference type="AlphaFoldDB" id="A0A3S5Y5H2"/>
<name>A0A3S5Y5H2_RHOH1</name>
<dbReference type="Pfam" id="PF12680">
    <property type="entry name" value="SnoaL_2"/>
    <property type="match status" value="1"/>
</dbReference>
<dbReference type="Proteomes" id="UP001154400">
    <property type="component" value="Chromosome"/>
</dbReference>
<dbReference type="InterPro" id="IPR032710">
    <property type="entry name" value="NTF2-like_dom_sf"/>
</dbReference>
<feature type="domain" description="SnoaL-like" evidence="1">
    <location>
        <begin position="8"/>
        <end position="102"/>
    </location>
</feature>
<evidence type="ECO:0000259" key="1">
    <source>
        <dbReference type="Pfam" id="PF12680"/>
    </source>
</evidence>
<proteinExistence type="predicted"/>